<dbReference type="Gene3D" id="3.80.10.10">
    <property type="entry name" value="Ribonuclease Inhibitor"/>
    <property type="match status" value="1"/>
</dbReference>
<dbReference type="AlphaFoldDB" id="A0A835A356"/>
<dbReference type="InterPro" id="IPR032675">
    <property type="entry name" value="LRR_dom_sf"/>
</dbReference>
<keyword evidence="4" id="KW-0611">Plant defense</keyword>
<dbReference type="PANTHER" id="PTHR36766:SF30">
    <property type="entry name" value="TIR-NBS TYPE DISEASE RESISTANCE PROTEIN-RELATED"/>
    <property type="match status" value="1"/>
</dbReference>
<dbReference type="InterPro" id="IPR056789">
    <property type="entry name" value="LRR_R13L1-DRL21"/>
</dbReference>
<feature type="domain" description="R13L1/DRL21-like LRR repeat region" evidence="7">
    <location>
        <begin position="187"/>
        <end position="269"/>
    </location>
</feature>
<proteinExistence type="predicted"/>
<dbReference type="Pfam" id="PF18052">
    <property type="entry name" value="Rx_N"/>
    <property type="match status" value="1"/>
</dbReference>
<dbReference type="Proteomes" id="UP000655225">
    <property type="component" value="Unassembled WGS sequence"/>
</dbReference>
<evidence type="ECO:0000313" key="9">
    <source>
        <dbReference type="Proteomes" id="UP000655225"/>
    </source>
</evidence>
<evidence type="ECO:0000256" key="4">
    <source>
        <dbReference type="ARBA" id="ARBA00022821"/>
    </source>
</evidence>
<evidence type="ECO:0000256" key="5">
    <source>
        <dbReference type="ARBA" id="ARBA00022840"/>
    </source>
</evidence>
<dbReference type="InterPro" id="IPR038005">
    <property type="entry name" value="RX-like_CC"/>
</dbReference>
<evidence type="ECO:0000259" key="6">
    <source>
        <dbReference type="Pfam" id="PF18052"/>
    </source>
</evidence>
<feature type="domain" description="Disease resistance N-terminal" evidence="6">
    <location>
        <begin position="9"/>
        <end position="91"/>
    </location>
</feature>
<name>A0A835A356_TETSI</name>
<keyword evidence="5" id="KW-0067">ATP-binding</keyword>
<sequence length="392" mass="45154">MAEMLVSIAVEQLISISLPVIQQEARRGFGVKKEVEKLSTTLNDILAVLRDSEEKQVRNEPVKVWLEDLKYVAYDIDDVCDEWRTRNSISHIEGVHSALISKKKVCSYFSPCFGFNRVILRRDIGRRIKDIWERLDVIDKKKNQFNFTSRSIEEPVRYETSSVITSLEICGREEDSDIITSKLLGRGKEEEERMEGVIDGIQPHPDLEKLAIQNYPGTKLPKNWLMSDDGLVVSSNLVSLKLRGCINCMQLPSSLGKLPSLQELGLGEMNAVTNVDHEFFGFRDADDRLLFPKLTRLSFTDSTNWEEWDMITRFKDDDISIMPRLSSLILIDCPKLKALPYHFLQNRTLQKLWIFRCSVLEELCQMEVGKDWSKISHIPDIEINRVKIQSTS</sequence>
<dbReference type="GO" id="GO:0006952">
    <property type="term" value="P:defense response"/>
    <property type="evidence" value="ECO:0007669"/>
    <property type="project" value="UniProtKB-KW"/>
</dbReference>
<dbReference type="EMBL" id="JABCRI010000001">
    <property type="protein sequence ID" value="KAF8413182.1"/>
    <property type="molecule type" value="Genomic_DNA"/>
</dbReference>
<dbReference type="Gene3D" id="1.20.5.4130">
    <property type="match status" value="1"/>
</dbReference>
<dbReference type="SUPFAM" id="SSF52058">
    <property type="entry name" value="L domain-like"/>
    <property type="match status" value="1"/>
</dbReference>
<dbReference type="OrthoDB" id="5279713at2759"/>
<evidence type="ECO:0000256" key="3">
    <source>
        <dbReference type="ARBA" id="ARBA00022741"/>
    </source>
</evidence>
<dbReference type="GO" id="GO:0005524">
    <property type="term" value="F:ATP binding"/>
    <property type="evidence" value="ECO:0007669"/>
    <property type="project" value="UniProtKB-KW"/>
</dbReference>
<keyword evidence="3" id="KW-0547">Nucleotide-binding</keyword>
<keyword evidence="9" id="KW-1185">Reference proteome</keyword>
<evidence type="ECO:0000313" key="8">
    <source>
        <dbReference type="EMBL" id="KAF8413182.1"/>
    </source>
</evidence>
<keyword evidence="1" id="KW-0433">Leucine-rich repeat</keyword>
<gene>
    <name evidence="8" type="ORF">HHK36_001158</name>
</gene>
<dbReference type="PANTHER" id="PTHR36766">
    <property type="entry name" value="PLANT BROAD-SPECTRUM MILDEW RESISTANCE PROTEIN RPW8"/>
    <property type="match status" value="1"/>
</dbReference>
<evidence type="ECO:0000256" key="1">
    <source>
        <dbReference type="ARBA" id="ARBA00022614"/>
    </source>
</evidence>
<reference evidence="8 9" key="1">
    <citation type="submission" date="2020-04" db="EMBL/GenBank/DDBJ databases">
        <title>Plant Genome Project.</title>
        <authorList>
            <person name="Zhang R.-G."/>
        </authorList>
    </citation>
    <scope>NUCLEOTIDE SEQUENCE [LARGE SCALE GENOMIC DNA]</scope>
    <source>
        <strain evidence="8">YNK0</strain>
        <tissue evidence="8">Leaf</tissue>
    </source>
</reference>
<dbReference type="OMA" id="KISHIAH"/>
<protein>
    <recommendedName>
        <fullName evidence="10">Rx N-terminal domain-containing protein</fullName>
    </recommendedName>
</protein>
<evidence type="ECO:0008006" key="10">
    <source>
        <dbReference type="Google" id="ProtNLM"/>
    </source>
</evidence>
<organism evidence="8 9">
    <name type="scientific">Tetracentron sinense</name>
    <name type="common">Spur-leaf</name>
    <dbReference type="NCBI Taxonomy" id="13715"/>
    <lineage>
        <taxon>Eukaryota</taxon>
        <taxon>Viridiplantae</taxon>
        <taxon>Streptophyta</taxon>
        <taxon>Embryophyta</taxon>
        <taxon>Tracheophyta</taxon>
        <taxon>Spermatophyta</taxon>
        <taxon>Magnoliopsida</taxon>
        <taxon>Trochodendrales</taxon>
        <taxon>Trochodendraceae</taxon>
        <taxon>Tetracentron</taxon>
    </lineage>
</organism>
<dbReference type="InterPro" id="IPR041118">
    <property type="entry name" value="Rx_N"/>
</dbReference>
<evidence type="ECO:0000259" key="7">
    <source>
        <dbReference type="Pfam" id="PF25019"/>
    </source>
</evidence>
<comment type="caution">
    <text evidence="8">The sequence shown here is derived from an EMBL/GenBank/DDBJ whole genome shotgun (WGS) entry which is preliminary data.</text>
</comment>
<dbReference type="CDD" id="cd14798">
    <property type="entry name" value="RX-CC_like"/>
    <property type="match status" value="1"/>
</dbReference>
<accession>A0A835A356</accession>
<dbReference type="Pfam" id="PF25019">
    <property type="entry name" value="LRR_R13L1-DRL21"/>
    <property type="match status" value="1"/>
</dbReference>
<keyword evidence="2" id="KW-0677">Repeat</keyword>
<evidence type="ECO:0000256" key="2">
    <source>
        <dbReference type="ARBA" id="ARBA00022737"/>
    </source>
</evidence>